<name>A0A2T3FZ17_9FIRM</name>
<dbReference type="AlphaFoldDB" id="A0A2T3FZ17"/>
<keyword evidence="2" id="KW-1185">Reference proteome</keyword>
<comment type="caution">
    <text evidence="1">The sequence shown here is derived from an EMBL/GenBank/DDBJ whole genome shotgun (WGS) entry which is preliminary data.</text>
</comment>
<organism evidence="1 2">
    <name type="scientific">Faecalibacillus faecis</name>
    <dbReference type="NCBI Taxonomy" id="1982628"/>
    <lineage>
        <taxon>Bacteria</taxon>
        <taxon>Bacillati</taxon>
        <taxon>Bacillota</taxon>
        <taxon>Erysipelotrichia</taxon>
        <taxon>Erysipelotrichales</taxon>
        <taxon>Coprobacillaceae</taxon>
        <taxon>Faecalibacillus</taxon>
    </lineage>
</organism>
<protein>
    <recommendedName>
        <fullName evidence="3">ATP-binding protein</fullName>
    </recommendedName>
</protein>
<dbReference type="Pfam" id="PF13479">
    <property type="entry name" value="AAA_24"/>
    <property type="match status" value="1"/>
</dbReference>
<evidence type="ECO:0008006" key="3">
    <source>
        <dbReference type="Google" id="ProtNLM"/>
    </source>
</evidence>
<evidence type="ECO:0000313" key="1">
    <source>
        <dbReference type="EMBL" id="PST40528.1"/>
    </source>
</evidence>
<evidence type="ECO:0000313" key="2">
    <source>
        <dbReference type="Proteomes" id="UP000241201"/>
    </source>
</evidence>
<dbReference type="SUPFAM" id="SSF52540">
    <property type="entry name" value="P-loop containing nucleoside triphosphate hydrolases"/>
    <property type="match status" value="1"/>
</dbReference>
<proteinExistence type="predicted"/>
<accession>A0A2T3FZ17</accession>
<reference evidence="2" key="1">
    <citation type="submission" date="2018-03" db="EMBL/GenBank/DDBJ databases">
        <title>Lachnoclostridium SNUG30370 gen.nov., sp.nov., isolated from human faeces.</title>
        <authorList>
            <person name="Seo B."/>
            <person name="Jeon K."/>
            <person name="Ko G."/>
        </authorList>
    </citation>
    <scope>NUCLEOTIDE SEQUENCE [LARGE SCALE GENOMIC DNA]</scope>
    <source>
        <strain evidence="2">SNUG30370</strain>
    </source>
</reference>
<dbReference type="InterPro" id="IPR027417">
    <property type="entry name" value="P-loop_NTPase"/>
</dbReference>
<dbReference type="GeneID" id="77470709"/>
<sequence>MDFEITEGVINGAQKVVFYGPEGIGKTTFAMKFPDPLFIDTEGSTKKYDVRRLPKPTSWQMLIAEVQSVIQKRNCKTLVIDTADWAERLCTEAICANHGKKGIEDFGYGNGYTYVAEEWGRFLNLLQDVVDVANINVLLTAHSTIRKFEQPNEMGAYDRYELKLGKKTTAQTAPLTKEWADMVLFANYKTFSVAVDDKGKKHKAQGGQRVMYTSHHPCWDAKNRDGLPEELPLDFGAIAHLFAHQLNENVAPAPVVNTTPVMNTVPPVSREEPKVEEIKVDKELQTGGIQEAAPTVNAASVQQTVQSMIPKPLRDLMDQNLVTEEEVRKAVSFKGYYPEDTPIDNYDPNFINGVLIGAWPQVLKIINENIRAF</sequence>
<dbReference type="RefSeq" id="WP_106987835.1">
    <property type="nucleotide sequence ID" value="NZ_PYLP01000006.1"/>
</dbReference>
<dbReference type="Proteomes" id="UP000241201">
    <property type="component" value="Unassembled WGS sequence"/>
</dbReference>
<gene>
    <name evidence="1" type="ORF">C7U55_06335</name>
</gene>
<dbReference type="EMBL" id="PYLP01000006">
    <property type="protein sequence ID" value="PST40528.1"/>
    <property type="molecule type" value="Genomic_DNA"/>
</dbReference>